<evidence type="ECO:0000313" key="1">
    <source>
        <dbReference type="EMBL" id="EGC18061.1"/>
    </source>
</evidence>
<accession>F0EXC5</accession>
<sequence length="138" mass="15605">MGYRRDNLGDQKQFFKWSDSLEDFLAVCGNHLNEFIDDCKNDPIDLLEGSGYKYVSDLGFPNAHDFAYQFPDEFCQLVLDSHLVTVLKPYFDEGEETMKFMINSVDSVAIENGNIILTGTGFIPYVISNTTQTNPPGE</sequence>
<dbReference type="AlphaFoldDB" id="F0EXC5"/>
<organism evidence="1 2">
    <name type="scientific">Kingella denitrificans ATCC 33394</name>
    <dbReference type="NCBI Taxonomy" id="888741"/>
    <lineage>
        <taxon>Bacteria</taxon>
        <taxon>Pseudomonadati</taxon>
        <taxon>Pseudomonadota</taxon>
        <taxon>Betaproteobacteria</taxon>
        <taxon>Neisseriales</taxon>
        <taxon>Neisseriaceae</taxon>
        <taxon>Kingella</taxon>
    </lineage>
</organism>
<protein>
    <submittedName>
        <fullName evidence="1">Uncharacterized protein</fullName>
    </submittedName>
</protein>
<reference evidence="1 2" key="1">
    <citation type="submission" date="2011-01" db="EMBL/GenBank/DDBJ databases">
        <authorList>
            <person name="Muzny D."/>
            <person name="Qin X."/>
            <person name="Deng J."/>
            <person name="Jiang H."/>
            <person name="Liu Y."/>
            <person name="Qu J."/>
            <person name="Song X.-Z."/>
            <person name="Zhang L."/>
            <person name="Thornton R."/>
            <person name="Coyle M."/>
            <person name="Francisco L."/>
            <person name="Jackson L."/>
            <person name="Javaid M."/>
            <person name="Korchina V."/>
            <person name="Kovar C."/>
            <person name="Mata R."/>
            <person name="Mathew T."/>
            <person name="Ngo R."/>
            <person name="Nguyen L."/>
            <person name="Nguyen N."/>
            <person name="Okwuonu G."/>
            <person name="Ongeri F."/>
            <person name="Pham C."/>
            <person name="Simmons D."/>
            <person name="Wilczek-Boney K."/>
            <person name="Hale W."/>
            <person name="Jakkamsetti A."/>
            <person name="Pham P."/>
            <person name="Ruth R."/>
            <person name="San Lucas F."/>
            <person name="Warren J."/>
            <person name="Zhang J."/>
            <person name="Zhao Z."/>
            <person name="Zhou C."/>
            <person name="Zhu D."/>
            <person name="Lee S."/>
            <person name="Bess C."/>
            <person name="Blankenburg K."/>
            <person name="Forbes L."/>
            <person name="Fu Q."/>
            <person name="Gubbala S."/>
            <person name="Hirani K."/>
            <person name="Jayaseelan J.C."/>
            <person name="Lara F."/>
            <person name="Munidasa M."/>
            <person name="Palculict T."/>
            <person name="Patil S."/>
            <person name="Pu L.-L."/>
            <person name="Saada N."/>
            <person name="Tang L."/>
            <person name="Weissenberger G."/>
            <person name="Zhu Y."/>
            <person name="Hemphill L."/>
            <person name="Shang Y."/>
            <person name="Youmans B."/>
            <person name="Ayvaz T."/>
            <person name="Ross M."/>
            <person name="Santibanez J."/>
            <person name="Aqrawi P."/>
            <person name="Gross S."/>
            <person name="Joshi V."/>
            <person name="Fowler G."/>
            <person name="Nazareth L."/>
            <person name="Reid J."/>
            <person name="Worley K."/>
            <person name="Petrosino J."/>
            <person name="Highlander S."/>
            <person name="Gibbs R."/>
        </authorList>
    </citation>
    <scope>NUCLEOTIDE SEQUENCE [LARGE SCALE GENOMIC DNA]</scope>
    <source>
        <strain evidence="1 2">ATCC 33394</strain>
    </source>
</reference>
<comment type="caution">
    <text evidence="1">The sequence shown here is derived from an EMBL/GenBank/DDBJ whole genome shotgun (WGS) entry which is preliminary data.</text>
</comment>
<keyword evidence="2" id="KW-1185">Reference proteome</keyword>
<dbReference type="HOGENOM" id="CLU_1852525_0_0_4"/>
<gene>
    <name evidence="1" type="ORF">HMPREF9098_0509</name>
</gene>
<evidence type="ECO:0000313" key="2">
    <source>
        <dbReference type="Proteomes" id="UP000004088"/>
    </source>
</evidence>
<dbReference type="EMBL" id="AEWV01000007">
    <property type="protein sequence ID" value="EGC18061.1"/>
    <property type="molecule type" value="Genomic_DNA"/>
</dbReference>
<name>F0EXC5_9NEIS</name>
<dbReference type="Proteomes" id="UP000004088">
    <property type="component" value="Unassembled WGS sequence"/>
</dbReference>
<proteinExistence type="predicted"/>